<dbReference type="STRING" id="13616.ENSMODP00000022038"/>
<dbReference type="eggNOG" id="ENOG502RJ9I">
    <property type="taxonomic scope" value="Eukaryota"/>
</dbReference>
<reference evidence="5 6" key="1">
    <citation type="journal article" date="2007" name="Nature">
        <title>Genome of the marsupial Monodelphis domestica reveals innovation in non-coding sequences.</title>
        <authorList>
            <person name="Mikkelsen T.S."/>
            <person name="Wakefield M.J."/>
            <person name="Aken B."/>
            <person name="Amemiya C.T."/>
            <person name="Chang J.L."/>
            <person name="Duke S."/>
            <person name="Garber M."/>
            <person name="Gentles A.J."/>
            <person name="Goodstadt L."/>
            <person name="Heger A."/>
            <person name="Jurka J."/>
            <person name="Kamal M."/>
            <person name="Mauceli E."/>
            <person name="Searle S.M."/>
            <person name="Sharpe T."/>
            <person name="Baker M.L."/>
            <person name="Batzer M.A."/>
            <person name="Benos P.V."/>
            <person name="Belov K."/>
            <person name="Clamp M."/>
            <person name="Cook A."/>
            <person name="Cuff J."/>
            <person name="Das R."/>
            <person name="Davidow L."/>
            <person name="Deakin J.E."/>
            <person name="Fazzari M.J."/>
            <person name="Glass J.L."/>
            <person name="Grabherr M."/>
            <person name="Greally J.M."/>
            <person name="Gu W."/>
            <person name="Hore T.A."/>
            <person name="Huttley G.A."/>
            <person name="Kleber M."/>
            <person name="Jirtle R.L."/>
            <person name="Koina E."/>
            <person name="Lee J.T."/>
            <person name="Mahony S."/>
            <person name="Marra M.A."/>
            <person name="Miller R.D."/>
            <person name="Nicholls R.D."/>
            <person name="Oda M."/>
            <person name="Papenfuss A.T."/>
            <person name="Parra Z.E."/>
            <person name="Pollock D.D."/>
            <person name="Ray D.A."/>
            <person name="Schein J.E."/>
            <person name="Speed T.P."/>
            <person name="Thompson K."/>
            <person name="VandeBerg J.L."/>
            <person name="Wade C.M."/>
            <person name="Walker J.A."/>
            <person name="Waters P.D."/>
            <person name="Webber C."/>
            <person name="Weidman J.R."/>
            <person name="Xie X."/>
            <person name="Zody M.C."/>
            <person name="Baldwin J."/>
            <person name="Abdouelleil A."/>
            <person name="Abdulkadir J."/>
            <person name="Abebe A."/>
            <person name="Abera B."/>
            <person name="Abreu J."/>
            <person name="Acer S.C."/>
            <person name="Aftuck L."/>
            <person name="Alexander A."/>
            <person name="An P."/>
            <person name="Anderson E."/>
            <person name="Anderson S."/>
            <person name="Arachi H."/>
            <person name="Azer M."/>
            <person name="Bachantsang P."/>
            <person name="Barry A."/>
            <person name="Bayul T."/>
            <person name="Berlin A."/>
            <person name="Bessette D."/>
            <person name="Bloom T."/>
            <person name="Bloom T."/>
            <person name="Boguslavskiy L."/>
            <person name="Bonnet C."/>
            <person name="Boukhgalter B."/>
            <person name="Bourzgui I."/>
            <person name="Brown A."/>
            <person name="Cahill P."/>
            <person name="Channer S."/>
            <person name="Cheshatsang Y."/>
            <person name="Chuda L."/>
            <person name="Citroen M."/>
            <person name="Collymore A."/>
            <person name="Cooke P."/>
            <person name="Costello M."/>
            <person name="D'Aco K."/>
            <person name="Daza R."/>
            <person name="De Haan G."/>
            <person name="DeGray S."/>
            <person name="DeMaso C."/>
            <person name="Dhargay N."/>
            <person name="Dooley K."/>
            <person name="Dooley E."/>
            <person name="Doricent M."/>
            <person name="Dorje P."/>
            <person name="Dorjee K."/>
            <person name="Dupes A."/>
            <person name="Elong R."/>
            <person name="Falk J."/>
            <person name="Farina A."/>
            <person name="Faro S."/>
            <person name="Ferguson D."/>
            <person name="Fisher S."/>
            <person name="Foley C.D."/>
            <person name="Franke A."/>
            <person name="Friedrich D."/>
            <person name="Gadbois L."/>
            <person name="Gearin G."/>
            <person name="Gearin C.R."/>
            <person name="Giannoukos G."/>
            <person name="Goode T."/>
            <person name="Graham J."/>
            <person name="Grandbois E."/>
            <person name="Grewal S."/>
            <person name="Gyaltsen K."/>
            <person name="Hafez N."/>
            <person name="Hagos B."/>
            <person name="Hall J."/>
            <person name="Henson C."/>
            <person name="Hollinger A."/>
            <person name="Honan T."/>
            <person name="Huard M.D."/>
            <person name="Hughes L."/>
            <person name="Hurhula B."/>
            <person name="Husby M.E."/>
            <person name="Kamat A."/>
            <person name="Kanga B."/>
            <person name="Kashin S."/>
            <person name="Khazanovich D."/>
            <person name="Kisner P."/>
            <person name="Lance K."/>
            <person name="Lara M."/>
            <person name="Lee W."/>
            <person name="Lennon N."/>
            <person name="Letendre F."/>
            <person name="LeVine R."/>
            <person name="Lipovsky A."/>
            <person name="Liu X."/>
            <person name="Liu J."/>
            <person name="Liu S."/>
            <person name="Lokyitsang T."/>
            <person name="Lokyitsang Y."/>
            <person name="Lubonja R."/>
            <person name="Lui A."/>
            <person name="MacDonald P."/>
            <person name="Magnisalis V."/>
            <person name="Maru K."/>
            <person name="Matthews C."/>
            <person name="McCusker W."/>
            <person name="McDonough S."/>
            <person name="Mehta T."/>
            <person name="Meldrim J."/>
            <person name="Meneus L."/>
            <person name="Mihai O."/>
            <person name="Mihalev A."/>
            <person name="Mihova T."/>
            <person name="Mittelman R."/>
            <person name="Mlenga V."/>
            <person name="Montmayeur A."/>
            <person name="Mulrain L."/>
            <person name="Navidi A."/>
            <person name="Naylor J."/>
            <person name="Negash T."/>
            <person name="Nguyen T."/>
            <person name="Nguyen N."/>
            <person name="Nicol R."/>
            <person name="Norbu C."/>
            <person name="Norbu N."/>
            <person name="Novod N."/>
            <person name="O'Neill B."/>
            <person name="Osman S."/>
            <person name="Markiewicz E."/>
            <person name="Oyono O.L."/>
            <person name="Patti C."/>
            <person name="Phunkhang P."/>
            <person name="Pierre F."/>
            <person name="Priest M."/>
            <person name="Raghuraman S."/>
            <person name="Rege F."/>
            <person name="Reyes R."/>
            <person name="Rise C."/>
            <person name="Rogov P."/>
            <person name="Ross K."/>
            <person name="Ryan E."/>
            <person name="Settipalli S."/>
            <person name="Shea T."/>
            <person name="Sherpa N."/>
            <person name="Shi L."/>
            <person name="Shih D."/>
            <person name="Sparrow T."/>
            <person name="Spaulding J."/>
            <person name="Stalker J."/>
            <person name="Stange-Thomann N."/>
            <person name="Stavropoulos S."/>
            <person name="Stone C."/>
            <person name="Strader C."/>
            <person name="Tesfaye S."/>
            <person name="Thomson T."/>
            <person name="Thoulutsang Y."/>
            <person name="Thoulutsang D."/>
            <person name="Topham K."/>
            <person name="Topping I."/>
            <person name="Tsamla T."/>
            <person name="Vassiliev H."/>
            <person name="Vo A."/>
            <person name="Wangchuk T."/>
            <person name="Wangdi T."/>
            <person name="Weiand M."/>
            <person name="Wilkinson J."/>
            <person name="Wilson A."/>
            <person name="Yadav S."/>
            <person name="Young G."/>
            <person name="Yu Q."/>
            <person name="Zembek L."/>
            <person name="Zhong D."/>
            <person name="Zimmer A."/>
            <person name="Zwirko Z."/>
            <person name="Jaffe D.B."/>
            <person name="Alvarez P."/>
            <person name="Brockman W."/>
            <person name="Butler J."/>
            <person name="Chin C."/>
            <person name="Gnerre S."/>
            <person name="MacCallum I."/>
            <person name="Graves J.A."/>
            <person name="Ponting C.P."/>
            <person name="Breen M."/>
            <person name="Samollow P.B."/>
            <person name="Lander E.S."/>
            <person name="Lindblad-Toh K."/>
        </authorList>
    </citation>
    <scope>NUCLEOTIDE SEQUENCE [LARGE SCALE GENOMIC DNA]</scope>
</reference>
<evidence type="ECO:0000256" key="2">
    <source>
        <dbReference type="SAM" id="Coils"/>
    </source>
</evidence>
<reference evidence="5" key="2">
    <citation type="submission" date="2025-08" db="UniProtKB">
        <authorList>
            <consortium name="Ensembl"/>
        </authorList>
    </citation>
    <scope>IDENTIFICATION</scope>
</reference>
<feature type="coiled-coil region" evidence="2">
    <location>
        <begin position="161"/>
        <end position="188"/>
    </location>
</feature>
<protein>
    <recommendedName>
        <fullName evidence="4">SOGA 1/2-like coiled-coil domain-containing protein</fullName>
    </recommendedName>
</protein>
<dbReference type="PANTHER" id="PTHR15705">
    <property type="entry name" value="MCG7194, ISOFORM CRA_A"/>
    <property type="match status" value="1"/>
</dbReference>
<dbReference type="InParanoid" id="F7GFX6"/>
<name>F7GFX6_MONDO</name>
<evidence type="ECO:0000313" key="6">
    <source>
        <dbReference type="Proteomes" id="UP000002280"/>
    </source>
</evidence>
<reference evidence="5" key="3">
    <citation type="submission" date="2025-09" db="UniProtKB">
        <authorList>
            <consortium name="Ensembl"/>
        </authorList>
    </citation>
    <scope>IDENTIFICATION</scope>
</reference>
<feature type="region of interest" description="Disordered" evidence="3">
    <location>
        <begin position="591"/>
        <end position="624"/>
    </location>
</feature>
<feature type="domain" description="SOGA 1/2-like coiled-coil" evidence="4">
    <location>
        <begin position="16"/>
        <end position="64"/>
    </location>
</feature>
<dbReference type="FunCoup" id="F7GFX6">
    <property type="interactions" value="30"/>
</dbReference>
<dbReference type="OMA" id="MPNVINM"/>
<dbReference type="Pfam" id="PF14818">
    <property type="entry name" value="SOGA1-2-like_CC"/>
    <property type="match status" value="1"/>
</dbReference>
<dbReference type="AlphaFoldDB" id="F7GFX6"/>
<evidence type="ECO:0000259" key="4">
    <source>
        <dbReference type="Pfam" id="PF14818"/>
    </source>
</evidence>
<dbReference type="Ensembl" id="ENSMODT00000022425.3">
    <property type="protein sequence ID" value="ENSMODP00000022038.3"/>
    <property type="gene ID" value="ENSMODG00000017674.3"/>
</dbReference>
<organism evidence="5 6">
    <name type="scientific">Monodelphis domestica</name>
    <name type="common">Gray short-tailed opossum</name>
    <dbReference type="NCBI Taxonomy" id="13616"/>
    <lineage>
        <taxon>Eukaryota</taxon>
        <taxon>Metazoa</taxon>
        <taxon>Chordata</taxon>
        <taxon>Craniata</taxon>
        <taxon>Vertebrata</taxon>
        <taxon>Euteleostomi</taxon>
        <taxon>Mammalia</taxon>
        <taxon>Metatheria</taxon>
        <taxon>Didelphimorphia</taxon>
        <taxon>Didelphidae</taxon>
        <taxon>Monodelphis</taxon>
    </lineage>
</organism>
<dbReference type="Bgee" id="ENSMODG00000017674">
    <property type="expression patterns" value="Expressed in skeletal muscle tissue and 17 other cell types or tissues"/>
</dbReference>
<sequence>MVSSSPSDTVKINPSQWETTETNWIKERMELLDQFDNERKEWESQWKVMQKKIEELCQEVKLRRESKKNGCSKTIEHDTNVQSKMVPFLPHSPNSGQHDTAVLSDGLCTVSLSPESMKGGGFLEEKSQLSGEQTEMRKSKAVLMDTLVTENQKKCEGRSDLKISEEEKKSCTNALNTALEELAKVSEELCSFQEEIRKRTNHGRMKSTPFPEETKSMDNPDMNHMNSNGPQADLISFDIEKTINKEKLIHFDDMPHNNSVENGIQHILPLQRNEIPPIPPPRSSSRNLQSSYSEDLLFLDGPKENLDNIWETQDCKGERNCSNNFLAKQYKAIVPCPYTWKALKDDVIFATSVPNGKTDSENQCNKDSETNIWSHHINSLETGSKSVPSTFCFPNTCPNPDKLPCENLTVTHSQRLIADFETNCKNERVSSPTDVVIRTVFRTDRCCCSAQNIQQHLYTSKETMPCGLLCTCVIHSKENDNLYCIRNKSPLVPKERRANSFDQKITGGQVKQTLENPNVSNYHLMLHEHNWRPSNLLGRPRSADPKSNYGVVEKLLKNYEKSTGPLSQNSKCCQDQWTKLDCNVNESVAEKLSNGTRFSRPARPANRRPPSRWAPRSPSAPPILKKTVHSFSSPLQSKTAVF</sequence>
<dbReference type="InterPro" id="IPR027882">
    <property type="entry name" value="SOGA1/2-like_CC"/>
</dbReference>
<evidence type="ECO:0000256" key="1">
    <source>
        <dbReference type="ARBA" id="ARBA00023054"/>
    </source>
</evidence>
<dbReference type="Proteomes" id="UP000002280">
    <property type="component" value="Chromosome 2"/>
</dbReference>
<keyword evidence="6" id="KW-1185">Reference proteome</keyword>
<proteinExistence type="predicted"/>
<evidence type="ECO:0000256" key="3">
    <source>
        <dbReference type="SAM" id="MobiDB-lite"/>
    </source>
</evidence>
<feature type="coiled-coil region" evidence="2">
    <location>
        <begin position="25"/>
        <end position="59"/>
    </location>
</feature>
<dbReference type="HOGENOM" id="CLU_024871_0_0_1"/>
<evidence type="ECO:0000313" key="5">
    <source>
        <dbReference type="Ensembl" id="ENSMODP00000022038.3"/>
    </source>
</evidence>
<keyword evidence="1 2" id="KW-0175">Coiled coil</keyword>
<dbReference type="PANTHER" id="PTHR15705:SF1">
    <property type="entry name" value="RIKEN CDNA 9330159F19 GENE"/>
    <property type="match status" value="1"/>
</dbReference>
<dbReference type="GeneTree" id="ENSGT00390000001962"/>
<accession>F7GFX6</accession>